<feature type="compositionally biased region" description="Acidic residues" evidence="1">
    <location>
        <begin position="108"/>
        <end position="118"/>
    </location>
</feature>
<dbReference type="EnsemblPlants" id="QL04p025253:mrna">
    <property type="protein sequence ID" value="QL04p025253:mrna"/>
    <property type="gene ID" value="QL04p025253"/>
</dbReference>
<sequence length="149" mass="16826">MAVLDYIGTKYDGDKEKVIKETQYFRDRIGSFDRELALSTSTTTHPGEKLYNKKFNFDPIDYASIDKTNFWVFVEEEDPYLNYEELENAIYEEGAYPASEGPSSNMEESVDDSSEVEGIDLGTFGQPVGPPPGFPGNDDEHDDLDIDDL</sequence>
<dbReference type="Proteomes" id="UP000594261">
    <property type="component" value="Chromosome 4"/>
</dbReference>
<evidence type="ECO:0000313" key="3">
    <source>
        <dbReference type="Proteomes" id="UP000594261"/>
    </source>
</evidence>
<feature type="compositionally biased region" description="Acidic residues" evidence="1">
    <location>
        <begin position="137"/>
        <end position="149"/>
    </location>
</feature>
<protein>
    <submittedName>
        <fullName evidence="2">Uncharacterized protein</fullName>
    </submittedName>
</protein>
<keyword evidence="3" id="KW-1185">Reference proteome</keyword>
<organism evidence="2 3">
    <name type="scientific">Quercus lobata</name>
    <name type="common">Valley oak</name>
    <dbReference type="NCBI Taxonomy" id="97700"/>
    <lineage>
        <taxon>Eukaryota</taxon>
        <taxon>Viridiplantae</taxon>
        <taxon>Streptophyta</taxon>
        <taxon>Embryophyta</taxon>
        <taxon>Tracheophyta</taxon>
        <taxon>Spermatophyta</taxon>
        <taxon>Magnoliopsida</taxon>
        <taxon>eudicotyledons</taxon>
        <taxon>Gunneridae</taxon>
        <taxon>Pentapetalae</taxon>
        <taxon>rosids</taxon>
        <taxon>fabids</taxon>
        <taxon>Fagales</taxon>
        <taxon>Fagaceae</taxon>
        <taxon>Quercus</taxon>
    </lineage>
</organism>
<dbReference type="AlphaFoldDB" id="A0A7N2LEL1"/>
<name>A0A7N2LEL1_QUELO</name>
<reference evidence="2" key="2">
    <citation type="submission" date="2021-01" db="UniProtKB">
        <authorList>
            <consortium name="EnsemblPlants"/>
        </authorList>
    </citation>
    <scope>IDENTIFICATION</scope>
</reference>
<dbReference type="InParanoid" id="A0A7N2LEL1"/>
<evidence type="ECO:0000313" key="2">
    <source>
        <dbReference type="EnsemblPlants" id="QL04p025253:mrna"/>
    </source>
</evidence>
<reference evidence="2 3" key="1">
    <citation type="journal article" date="2016" name="G3 (Bethesda)">
        <title>First Draft Assembly and Annotation of the Genome of a California Endemic Oak Quercus lobata Nee (Fagaceae).</title>
        <authorList>
            <person name="Sork V.L."/>
            <person name="Fitz-Gibbon S.T."/>
            <person name="Puiu D."/>
            <person name="Crepeau M."/>
            <person name="Gugger P.F."/>
            <person name="Sherman R."/>
            <person name="Stevens K."/>
            <person name="Langley C.H."/>
            <person name="Pellegrini M."/>
            <person name="Salzberg S.L."/>
        </authorList>
    </citation>
    <scope>NUCLEOTIDE SEQUENCE [LARGE SCALE GENOMIC DNA]</scope>
    <source>
        <strain evidence="2 3">cv. SW786</strain>
    </source>
</reference>
<accession>A0A7N2LEL1</accession>
<dbReference type="Gramene" id="QL04p025253:mrna">
    <property type="protein sequence ID" value="QL04p025253:mrna"/>
    <property type="gene ID" value="QL04p025253"/>
</dbReference>
<proteinExistence type="predicted"/>
<feature type="region of interest" description="Disordered" evidence="1">
    <location>
        <begin position="92"/>
        <end position="149"/>
    </location>
</feature>
<evidence type="ECO:0000256" key="1">
    <source>
        <dbReference type="SAM" id="MobiDB-lite"/>
    </source>
</evidence>
<dbReference type="EMBL" id="LRBV02000004">
    <property type="status" value="NOT_ANNOTATED_CDS"/>
    <property type="molecule type" value="Genomic_DNA"/>
</dbReference>